<keyword evidence="4 12" id="KW-0812">Transmembrane</keyword>
<keyword evidence="6" id="KW-0256">Endoplasmic reticulum</keyword>
<dbReference type="GO" id="GO:0005789">
    <property type="term" value="C:endoplasmic reticulum membrane"/>
    <property type="evidence" value="ECO:0007669"/>
    <property type="project" value="UniProtKB-SubCell"/>
</dbReference>
<dbReference type="Pfam" id="PF25669">
    <property type="entry name" value="SMP_MUG190-like"/>
    <property type="match status" value="1"/>
</dbReference>
<dbReference type="CDD" id="cd00030">
    <property type="entry name" value="C2"/>
    <property type="match status" value="1"/>
</dbReference>
<organism evidence="15 16">
    <name type="scientific">Kwoniella dejecticola CBS 10117</name>
    <dbReference type="NCBI Taxonomy" id="1296121"/>
    <lineage>
        <taxon>Eukaryota</taxon>
        <taxon>Fungi</taxon>
        <taxon>Dikarya</taxon>
        <taxon>Basidiomycota</taxon>
        <taxon>Agaricomycotina</taxon>
        <taxon>Tremellomycetes</taxon>
        <taxon>Tremellales</taxon>
        <taxon>Cryptococcaceae</taxon>
        <taxon>Kwoniella</taxon>
    </lineage>
</organism>
<dbReference type="EMBL" id="CP144539">
    <property type="protein sequence ID" value="WWC65242.1"/>
    <property type="molecule type" value="Genomic_DNA"/>
</dbReference>
<dbReference type="GO" id="GO:0006869">
    <property type="term" value="P:lipid transport"/>
    <property type="evidence" value="ECO:0007669"/>
    <property type="project" value="UniProtKB-KW"/>
</dbReference>
<keyword evidence="9" id="KW-0446">Lipid-binding</keyword>
<name>A0AAJ8MLA1_9TREE</name>
<keyword evidence="2" id="KW-0813">Transport</keyword>
<keyword evidence="7 12" id="KW-1133">Transmembrane helix</keyword>
<comment type="subcellular location">
    <subcellularLocation>
        <location evidence="1">Endoplasmic reticulum membrane</location>
    </subcellularLocation>
</comment>
<feature type="domain" description="C2" evidence="13">
    <location>
        <begin position="624"/>
        <end position="744"/>
    </location>
</feature>
<feature type="domain" description="C2" evidence="13">
    <location>
        <begin position="750"/>
        <end position="886"/>
    </location>
</feature>
<dbReference type="InterPro" id="IPR017147">
    <property type="entry name" value="Tricalbin"/>
</dbReference>
<dbReference type="InterPro" id="IPR035892">
    <property type="entry name" value="C2_domain_sf"/>
</dbReference>
<evidence type="ECO:0000256" key="4">
    <source>
        <dbReference type="ARBA" id="ARBA00022692"/>
    </source>
</evidence>
<feature type="compositionally biased region" description="Polar residues" evidence="11">
    <location>
        <begin position="950"/>
        <end position="986"/>
    </location>
</feature>
<dbReference type="InterPro" id="IPR037761">
    <property type="entry name" value="C2A_Tricalbin"/>
</dbReference>
<evidence type="ECO:0000256" key="2">
    <source>
        <dbReference type="ARBA" id="ARBA00022448"/>
    </source>
</evidence>
<dbReference type="GO" id="GO:0071944">
    <property type="term" value="C:cell periphery"/>
    <property type="evidence" value="ECO:0007669"/>
    <property type="project" value="UniProtKB-ARBA"/>
</dbReference>
<dbReference type="KEGG" id="kdj:28971562"/>
<dbReference type="InterPro" id="IPR000008">
    <property type="entry name" value="C2_dom"/>
</dbReference>
<dbReference type="PANTHER" id="PTHR46980">
    <property type="entry name" value="TRICALBIN-1-RELATED"/>
    <property type="match status" value="1"/>
</dbReference>
<protein>
    <recommendedName>
        <fullName evidence="17">Transmembrane protein</fullName>
    </recommendedName>
</protein>
<dbReference type="InterPro" id="IPR037756">
    <property type="entry name" value="C2D_Tricalbin"/>
</dbReference>
<evidence type="ECO:0000259" key="14">
    <source>
        <dbReference type="PROSITE" id="PS51847"/>
    </source>
</evidence>
<dbReference type="GO" id="GO:0008289">
    <property type="term" value="F:lipid binding"/>
    <property type="evidence" value="ECO:0007669"/>
    <property type="project" value="UniProtKB-KW"/>
</dbReference>
<keyword evidence="16" id="KW-1185">Reference proteome</keyword>
<dbReference type="InterPro" id="IPR037765">
    <property type="entry name" value="C2B_Tricalbin"/>
</dbReference>
<dbReference type="SMART" id="SM00239">
    <property type="entry name" value="C2"/>
    <property type="match status" value="5"/>
</dbReference>
<reference evidence="15" key="1">
    <citation type="submission" date="2013-07" db="EMBL/GenBank/DDBJ databases">
        <authorList>
            <consortium name="The Broad Institute Genome Sequencing Platform"/>
            <person name="Cuomo C."/>
            <person name="Litvintseva A."/>
            <person name="Chen Y."/>
            <person name="Heitman J."/>
            <person name="Sun S."/>
            <person name="Springer D."/>
            <person name="Dromer F."/>
            <person name="Young S.K."/>
            <person name="Zeng Q."/>
            <person name="Gargeya S."/>
            <person name="Fitzgerald M."/>
            <person name="Abouelleil A."/>
            <person name="Alvarado L."/>
            <person name="Berlin A.M."/>
            <person name="Chapman S.B."/>
            <person name="Dewar J."/>
            <person name="Goldberg J."/>
            <person name="Griggs A."/>
            <person name="Gujja S."/>
            <person name="Hansen M."/>
            <person name="Howarth C."/>
            <person name="Imamovic A."/>
            <person name="Larimer J."/>
            <person name="McCowan C."/>
            <person name="Murphy C."/>
            <person name="Pearson M."/>
            <person name="Priest M."/>
            <person name="Roberts A."/>
            <person name="Saif S."/>
            <person name="Shea T."/>
            <person name="Sykes S."/>
            <person name="Wortman J."/>
            <person name="Nusbaum C."/>
            <person name="Birren B."/>
        </authorList>
    </citation>
    <scope>NUCLEOTIDE SEQUENCE</scope>
    <source>
        <strain evidence="15">CBS 10117</strain>
    </source>
</reference>
<evidence type="ECO:0000256" key="10">
    <source>
        <dbReference type="ARBA" id="ARBA00023136"/>
    </source>
</evidence>
<keyword evidence="5" id="KW-0677">Repeat</keyword>
<evidence type="ECO:0000256" key="9">
    <source>
        <dbReference type="ARBA" id="ARBA00023121"/>
    </source>
</evidence>
<feature type="domain" description="SMP-LTD" evidence="14">
    <location>
        <begin position="280"/>
        <end position="485"/>
    </location>
</feature>
<dbReference type="CDD" id="cd21678">
    <property type="entry name" value="SMP_TCB"/>
    <property type="match status" value="1"/>
</dbReference>
<dbReference type="PANTHER" id="PTHR46980:SF2">
    <property type="entry name" value="TRICALBIN-1-RELATED"/>
    <property type="match status" value="1"/>
</dbReference>
<dbReference type="InterPro" id="IPR031468">
    <property type="entry name" value="SMP_LBD"/>
</dbReference>
<dbReference type="Pfam" id="PF24920">
    <property type="entry name" value="C2_TCB1"/>
    <property type="match status" value="1"/>
</dbReference>
<keyword evidence="8" id="KW-0445">Lipid transport</keyword>
<feature type="region of interest" description="Disordered" evidence="11">
    <location>
        <begin position="71"/>
        <end position="91"/>
    </location>
</feature>
<feature type="domain" description="C2" evidence="13">
    <location>
        <begin position="1402"/>
        <end position="1509"/>
    </location>
</feature>
<feature type="region of interest" description="Disordered" evidence="11">
    <location>
        <begin position="1"/>
        <end position="46"/>
    </location>
</feature>
<evidence type="ECO:0000256" key="8">
    <source>
        <dbReference type="ARBA" id="ARBA00023055"/>
    </source>
</evidence>
<feature type="region of interest" description="Disordered" evidence="11">
    <location>
        <begin position="1529"/>
        <end position="1581"/>
    </location>
</feature>
<sequence length="1581" mass="170025">MPSMPGIPVLGKKVPDLKSVDHAAPNGTTAPPIPAEGGELSEAAPGGMANGLKSAVGRIATLDAVKGAPVHTFDPDASPEQKAASKAQAKASLGLPSSATIKATLGQVGSYVPGQTKKEELDLGGRAVTIDTSTSKSAPVPTVSLADVDKASKAEGQGAGDQDIPGAIPTGAAPSVPTYIKTGWRQVAGLGKDDKTAEESNILAAYLTEQMYGAWFHNAGIILFAILLTRFVTVLHLGWGWVVVILAFCASYYSLSISRTRQRARDDIQRELVKTRLVTETESAEWMNSFLERFWLIYEPVLSQTIIASTDAALAGVAPAGVESIRLTTFTLGTKAPRIDYVRTFPKTPEDIVIMDWALSFTPNDLQDITPRQAAKRVNPKIVLSIRVGKGAVSKGIPILLEDMSFTGKMRIKLKLMTNFPHIQTVDMSFIEKPTFDYVLKPIGGETFGFDINNIPGLAPFIRDQVHANLGPMMYDPNVFTIDLQQLLSGTPLDAAIGVLRITVLDARGLKATKFGGGDPDPYAAIALGAKPAVTHTKTIPSTSNPSWHETHFILLNSLADVLNFNIFDYNEHRPDNLLGTVSHELNTLSDDAEQEGVVGKILGGGKDRGEFRYDLSYFPVLKPEKNPDGSLEPVPETSTGIVRLTLHQAKDLDISKMYGNLSPFAKVFLGNSRKEVHKTQILKNVNQPIWESSCEFLVPEKSNSVVTIGVVDSRDLAIDGDLGKVTVRLTDLLEARARQQDWFPLKGSRAGKLRLTADWKPVAMTGSVAGAAAYVPPIGILRIWLKKAIDVKNVEAALGGKSDPYVRIMGNNRVLARTEVMNNNLNPEWDQIVYVPVHSTRENLILELMDYQNIGKDRSLGHVEVRASDYIELDESNIQYPYRSVGRQDRRDRIKLDKANHYKGELLYEVDFKPAVSLKGGVSFEVQKNEFEMAAEEAEQASSVNESNQESSAPTPSGTDQPVSPINGSNGHRASGSISGASNGRPSGVGHRPSQSIGNASVLSAVTAQSTLSKADGALTPVEDVEKGVDMSLEEILASSSGVLVFQVISGQLAKKGSLEVMFDDGYWPSFTSGKARSNHPTWDQVGEGFIRELDFSRTWLRINASDENDDEDIVAEYKCDTKEFLEQCIRAPADFVLSQPDGSHRSVVTLAARFVPVNIELEPRESINNMGVLRVDVLSAKGLHGADRSGKSDPYVSFYLNDMKVFKSDIKKKTLSPVWNETFECMIPSRVAAEFKFIIYDWDRVGSATPIGSGLINLADIEPFESAELTLPVISEKHGEKGSLNVRIMFQPEIIARTRQKTSTFSQAGRVVTTIGGVPMGVGKGVVHGGGAVIGGKKDKSGKEILVEQPEPSMANNETGAGAGAVTAAGFEIPAGQVSEPTDEVLAAGGVPGPRATTLPAGEASASAPSEPGTLAVTVLGAKDLKAGTKPYVQIKLGGRVHKTDHVKSATPEWDETFNFNVAPGTTSFNLTVYDHHTLGKDPEIGTAEVDIFRHIQPAIPNADVWVELGSGNGLLRLRLDWNTGVGSASNGVGSGKARNRTPSISSSKAGAGAEASPSKFSMRSMRKPSTDKTPAPEE</sequence>
<evidence type="ECO:0000256" key="7">
    <source>
        <dbReference type="ARBA" id="ARBA00022989"/>
    </source>
</evidence>
<dbReference type="PROSITE" id="PS50004">
    <property type="entry name" value="C2"/>
    <property type="match status" value="5"/>
</dbReference>
<dbReference type="Proteomes" id="UP000078595">
    <property type="component" value="Chromosome 10"/>
</dbReference>
<dbReference type="PROSITE" id="PS51847">
    <property type="entry name" value="SMP"/>
    <property type="match status" value="1"/>
</dbReference>
<feature type="domain" description="C2" evidence="13">
    <location>
        <begin position="480"/>
        <end position="599"/>
    </location>
</feature>
<dbReference type="InterPro" id="IPR037762">
    <property type="entry name" value="C2C_Tricalbin"/>
</dbReference>
<evidence type="ECO:0008006" key="17">
    <source>
        <dbReference type="Google" id="ProtNLM"/>
    </source>
</evidence>
<feature type="transmembrane region" description="Helical" evidence="12">
    <location>
        <begin position="212"/>
        <end position="232"/>
    </location>
</feature>
<keyword evidence="10 12" id="KW-0472">Membrane</keyword>
<gene>
    <name evidence="15" type="ORF">I303_107859</name>
</gene>
<evidence type="ECO:0000256" key="3">
    <source>
        <dbReference type="ARBA" id="ARBA00022553"/>
    </source>
</evidence>
<accession>A0AAJ8MLA1</accession>
<dbReference type="Pfam" id="PF00168">
    <property type="entry name" value="C2"/>
    <property type="match status" value="5"/>
</dbReference>
<reference evidence="15" key="2">
    <citation type="submission" date="2024-02" db="EMBL/GenBank/DDBJ databases">
        <title>Comparative genomics of Cryptococcus and Kwoniella reveals pathogenesis evolution and contrasting modes of karyotype evolution via chromosome fusion or intercentromeric recombination.</title>
        <authorList>
            <person name="Coelho M.A."/>
            <person name="David-Palma M."/>
            <person name="Shea T."/>
            <person name="Bowers K."/>
            <person name="McGinley-Smith S."/>
            <person name="Mohammad A.W."/>
            <person name="Gnirke A."/>
            <person name="Yurkov A.M."/>
            <person name="Nowrousian M."/>
            <person name="Sun S."/>
            <person name="Cuomo C.A."/>
            <person name="Heitman J."/>
        </authorList>
    </citation>
    <scope>NUCLEOTIDE SEQUENCE</scope>
    <source>
        <strain evidence="15">CBS 10117</strain>
    </source>
</reference>
<dbReference type="CDD" id="cd04052">
    <property type="entry name" value="C2B_Tricalbin-like"/>
    <property type="match status" value="1"/>
</dbReference>
<dbReference type="Gene3D" id="2.60.40.150">
    <property type="entry name" value="C2 domain"/>
    <property type="match status" value="5"/>
</dbReference>
<evidence type="ECO:0000313" key="15">
    <source>
        <dbReference type="EMBL" id="WWC65242.1"/>
    </source>
</evidence>
<evidence type="ECO:0000256" key="6">
    <source>
        <dbReference type="ARBA" id="ARBA00022824"/>
    </source>
</evidence>
<dbReference type="SUPFAM" id="SSF49562">
    <property type="entry name" value="C2 domain (Calcium/lipid-binding domain, CaLB)"/>
    <property type="match status" value="5"/>
</dbReference>
<dbReference type="CDD" id="cd04044">
    <property type="entry name" value="C2A_Tricalbin-like"/>
    <property type="match status" value="1"/>
</dbReference>
<feature type="compositionally biased region" description="Low complexity" evidence="11">
    <location>
        <begin position="1545"/>
        <end position="1562"/>
    </location>
</feature>
<feature type="domain" description="C2" evidence="13">
    <location>
        <begin position="1155"/>
        <end position="1273"/>
    </location>
</feature>
<proteinExistence type="predicted"/>
<dbReference type="InterPro" id="IPR052455">
    <property type="entry name" value="Tricalbin_domain"/>
</dbReference>
<feature type="region of interest" description="Disordered" evidence="11">
    <location>
        <begin position="935"/>
        <end position="997"/>
    </location>
</feature>
<feature type="compositionally biased region" description="Low complexity" evidence="11">
    <location>
        <begin position="81"/>
        <end position="91"/>
    </location>
</feature>
<dbReference type="PRINTS" id="PR00360">
    <property type="entry name" value="C2DOMAIN"/>
</dbReference>
<evidence type="ECO:0000256" key="1">
    <source>
        <dbReference type="ARBA" id="ARBA00004586"/>
    </source>
</evidence>
<evidence type="ECO:0000256" key="11">
    <source>
        <dbReference type="SAM" id="MobiDB-lite"/>
    </source>
</evidence>
<dbReference type="CDD" id="cd04045">
    <property type="entry name" value="C2C_Tricalbin-like"/>
    <property type="match status" value="1"/>
</dbReference>
<evidence type="ECO:0000259" key="13">
    <source>
        <dbReference type="PROSITE" id="PS50004"/>
    </source>
</evidence>
<dbReference type="GeneID" id="28971562"/>
<feature type="transmembrane region" description="Helical" evidence="12">
    <location>
        <begin position="238"/>
        <end position="255"/>
    </location>
</feature>
<feature type="compositionally biased region" description="Low complexity" evidence="11">
    <location>
        <begin position="1402"/>
        <end position="1413"/>
    </location>
</feature>
<evidence type="ECO:0000256" key="12">
    <source>
        <dbReference type="SAM" id="Phobius"/>
    </source>
</evidence>
<keyword evidence="3" id="KW-0597">Phosphoprotein</keyword>
<dbReference type="PIRSF" id="PIRSF037232">
    <property type="entry name" value="Tricalbin"/>
    <property type="match status" value="1"/>
</dbReference>
<feature type="region of interest" description="Disordered" evidence="11">
    <location>
        <begin position="1391"/>
        <end position="1413"/>
    </location>
</feature>
<evidence type="ECO:0000256" key="5">
    <source>
        <dbReference type="ARBA" id="ARBA00022737"/>
    </source>
</evidence>
<dbReference type="InterPro" id="IPR056910">
    <property type="entry name" value="TCB1-3_C2"/>
</dbReference>
<dbReference type="GO" id="GO:0061817">
    <property type="term" value="P:endoplasmic reticulum-plasma membrane tethering"/>
    <property type="evidence" value="ECO:0007669"/>
    <property type="project" value="InterPro"/>
</dbReference>
<evidence type="ECO:0000313" key="16">
    <source>
        <dbReference type="Proteomes" id="UP000078595"/>
    </source>
</evidence>
<dbReference type="RefSeq" id="XP_065825756.1">
    <property type="nucleotide sequence ID" value="XM_065969684.1"/>
</dbReference>
<dbReference type="CDD" id="cd04040">
    <property type="entry name" value="C2D_Tricalbin-like"/>
    <property type="match status" value="1"/>
</dbReference>